<organism evidence="1 2">
    <name type="scientific">Portunus trituberculatus</name>
    <name type="common">Swimming crab</name>
    <name type="synonym">Neptunus trituberculatus</name>
    <dbReference type="NCBI Taxonomy" id="210409"/>
    <lineage>
        <taxon>Eukaryota</taxon>
        <taxon>Metazoa</taxon>
        <taxon>Ecdysozoa</taxon>
        <taxon>Arthropoda</taxon>
        <taxon>Crustacea</taxon>
        <taxon>Multicrustacea</taxon>
        <taxon>Malacostraca</taxon>
        <taxon>Eumalacostraca</taxon>
        <taxon>Eucarida</taxon>
        <taxon>Decapoda</taxon>
        <taxon>Pleocyemata</taxon>
        <taxon>Brachyura</taxon>
        <taxon>Eubrachyura</taxon>
        <taxon>Portunoidea</taxon>
        <taxon>Portunidae</taxon>
        <taxon>Portuninae</taxon>
        <taxon>Portunus</taxon>
    </lineage>
</organism>
<comment type="caution">
    <text evidence="1">The sequence shown here is derived from an EMBL/GenBank/DDBJ whole genome shotgun (WGS) entry which is preliminary data.</text>
</comment>
<gene>
    <name evidence="1" type="ORF">E2C01_039792</name>
</gene>
<dbReference type="EMBL" id="VSRR010007037">
    <property type="protein sequence ID" value="MPC46083.1"/>
    <property type="molecule type" value="Genomic_DNA"/>
</dbReference>
<dbReference type="Proteomes" id="UP000324222">
    <property type="component" value="Unassembled WGS sequence"/>
</dbReference>
<accession>A0A5B7FLQ4</accession>
<protein>
    <submittedName>
        <fullName evidence="1">Uncharacterized protein</fullName>
    </submittedName>
</protein>
<keyword evidence="2" id="KW-1185">Reference proteome</keyword>
<sequence>MAASLKSYDSKDPLVKYTADHSLRFTEAQKNLMELTFKLPKYYMLGAPEVLQLNANLIRTMGGKKVSTELIFSSCRFNKICLARLSPCSFTTLHHRKDQSIPFSCDNNGAARFSCLVALP</sequence>
<proteinExistence type="predicted"/>
<name>A0A5B7FLQ4_PORTR</name>
<dbReference type="AlphaFoldDB" id="A0A5B7FLQ4"/>
<evidence type="ECO:0000313" key="2">
    <source>
        <dbReference type="Proteomes" id="UP000324222"/>
    </source>
</evidence>
<evidence type="ECO:0000313" key="1">
    <source>
        <dbReference type="EMBL" id="MPC46083.1"/>
    </source>
</evidence>
<reference evidence="1 2" key="1">
    <citation type="submission" date="2019-05" db="EMBL/GenBank/DDBJ databases">
        <title>Another draft genome of Portunus trituberculatus and its Hox gene families provides insights of decapod evolution.</title>
        <authorList>
            <person name="Jeong J.-H."/>
            <person name="Song I."/>
            <person name="Kim S."/>
            <person name="Choi T."/>
            <person name="Kim D."/>
            <person name="Ryu S."/>
            <person name="Kim W."/>
        </authorList>
    </citation>
    <scope>NUCLEOTIDE SEQUENCE [LARGE SCALE GENOMIC DNA]</scope>
    <source>
        <tissue evidence="1">Muscle</tissue>
    </source>
</reference>
<dbReference type="OrthoDB" id="10251242at2759"/>